<feature type="region of interest" description="Disordered" evidence="2">
    <location>
        <begin position="394"/>
        <end position="551"/>
    </location>
</feature>
<feature type="compositionally biased region" description="Polar residues" evidence="2">
    <location>
        <begin position="728"/>
        <end position="758"/>
    </location>
</feature>
<feature type="region of interest" description="Disordered" evidence="2">
    <location>
        <begin position="620"/>
        <end position="678"/>
    </location>
</feature>
<dbReference type="Proteomes" id="UP001049176">
    <property type="component" value="Chromosome 2"/>
</dbReference>
<feature type="compositionally biased region" description="Basic and acidic residues" evidence="2">
    <location>
        <begin position="843"/>
        <end position="857"/>
    </location>
</feature>
<keyword evidence="4" id="KW-1185">Reference proteome</keyword>
<dbReference type="KEGG" id="more:E1B28_003916"/>
<dbReference type="RefSeq" id="XP_043012956.1">
    <property type="nucleotide sequence ID" value="XM_043148359.1"/>
</dbReference>
<dbReference type="AlphaFoldDB" id="A0A9P7UXH6"/>
<feature type="compositionally biased region" description="Polar residues" evidence="2">
    <location>
        <begin position="307"/>
        <end position="318"/>
    </location>
</feature>
<gene>
    <name evidence="3" type="ORF">E1B28_003916</name>
</gene>
<organism evidence="3 4">
    <name type="scientific">Marasmius oreades</name>
    <name type="common">fairy-ring Marasmius</name>
    <dbReference type="NCBI Taxonomy" id="181124"/>
    <lineage>
        <taxon>Eukaryota</taxon>
        <taxon>Fungi</taxon>
        <taxon>Dikarya</taxon>
        <taxon>Basidiomycota</taxon>
        <taxon>Agaricomycotina</taxon>
        <taxon>Agaricomycetes</taxon>
        <taxon>Agaricomycetidae</taxon>
        <taxon>Agaricales</taxon>
        <taxon>Marasmiineae</taxon>
        <taxon>Marasmiaceae</taxon>
        <taxon>Marasmius</taxon>
    </lineage>
</organism>
<name>A0A9P7UXH6_9AGAR</name>
<dbReference type="GeneID" id="66072992"/>
<comment type="caution">
    <text evidence="3">The sequence shown here is derived from an EMBL/GenBank/DDBJ whole genome shotgun (WGS) entry which is preliminary data.</text>
</comment>
<feature type="compositionally biased region" description="Basic and acidic residues" evidence="2">
    <location>
        <begin position="24"/>
        <end position="35"/>
    </location>
</feature>
<sequence>MAMQNDSGGIYSPSDDTEGPVLRDFVDETIAHENEPISMPSPRTELLSSTSNLANESHNDRSSRSRRGPTERYRRERESVYRHTSHNDLLRILIEKEYTASKMQKTLYMAFAQLEGETQRANEARKQVEETLSRVSALNQRTLNAEAETRTLREELNLYRIHYEMAQNQITKAQTVLATLRSQKENAETVARKARGDARKVKEALGVWKAREEGRKQGFEAGWRRAREEFGLSTGQPILPLNYIKPGERQLIQPETASSETDEDDYEDDISYTASDSHADDLRLPHEPVEPIYTASSTGPPAPENIAASSSGHPISTSHYVEPGRAPSSVLVPEYIQQHQMPPPRTPSAVGTRTPAMERFSIDIPPADSVVVNQNINPMQPTRSNSFKKFVPVPWRPGAHRERPSSPHPPDNYIPEVSEDGLIPLPPPHEMGDYFPTPRSQITDLPHHTRSVSLDGSFGGGNSGGGRPASASGGRRGFESAYGDLDREGPSTSRLPNDETVGGPSDLQTPASWYQNKPTSRPSSVRSRDFAYSESGHRPHASVDSNLTGSSNLSHIDIIRGREEPLTSEPKQGGAITNVFRALKGKGKGKARQLSVINENPLSRQGSLNVHSQVHAVLTPSSTQNVQSGDSLQTRASPSTQQADSFSHDSRYAAPTGPGRANQWQSPRPIEVRHDRPPRNVRLPAQLTVPAPLSPQTQRVANTSIPERARMQTMSSGSMSSGFYQGSLNQPRGSRSFAQTMQRPASVGSRRTGNSMTGSPPVGINVEPPSQSPSEHPGRVPSGISHKSFSADPHYDTIFRADAPTSPRPSLSNKYSNPLPDDWVPTVPNTPESAPLTWPAARSPDRRSYVDPYDRPGRSQRPKSPSVNVNTSRSEIPNNSRGGGPNGPSNSGIGGAPYSAADANGSNASIVGGTLRRVPSNLSTRSRGSYKHFDPETYQDPALFLSGDSSARPPSRPRSLSRTSAQPPSGLEYI</sequence>
<dbReference type="EMBL" id="CM032182">
    <property type="protein sequence ID" value="KAG7096486.1"/>
    <property type="molecule type" value="Genomic_DNA"/>
</dbReference>
<proteinExistence type="predicted"/>
<feature type="compositionally biased region" description="Basic and acidic residues" evidence="2">
    <location>
        <begin position="57"/>
        <end position="80"/>
    </location>
</feature>
<feature type="region of interest" description="Disordered" evidence="2">
    <location>
        <begin position="728"/>
        <end position="974"/>
    </location>
</feature>
<evidence type="ECO:0000313" key="3">
    <source>
        <dbReference type="EMBL" id="KAG7096486.1"/>
    </source>
</evidence>
<feature type="compositionally biased region" description="Polar residues" evidence="2">
    <location>
        <begin position="46"/>
        <end position="56"/>
    </location>
</feature>
<evidence type="ECO:0000313" key="4">
    <source>
        <dbReference type="Proteomes" id="UP001049176"/>
    </source>
</evidence>
<feature type="compositionally biased region" description="Polar residues" evidence="2">
    <location>
        <begin position="862"/>
        <end position="875"/>
    </location>
</feature>
<protein>
    <submittedName>
        <fullName evidence="3">Uncharacterized protein</fullName>
    </submittedName>
</protein>
<feature type="compositionally biased region" description="Polar residues" evidence="2">
    <location>
        <begin position="506"/>
        <end position="525"/>
    </location>
</feature>
<feature type="coiled-coil region" evidence="1">
    <location>
        <begin position="111"/>
        <end position="197"/>
    </location>
</feature>
<feature type="compositionally biased region" description="Low complexity" evidence="2">
    <location>
        <begin position="946"/>
        <end position="964"/>
    </location>
</feature>
<evidence type="ECO:0000256" key="2">
    <source>
        <dbReference type="SAM" id="MobiDB-lite"/>
    </source>
</evidence>
<feature type="compositionally biased region" description="Gly residues" evidence="2">
    <location>
        <begin position="457"/>
        <end position="467"/>
    </location>
</feature>
<feature type="region of interest" description="Disordered" evidence="2">
    <location>
        <begin position="291"/>
        <end position="318"/>
    </location>
</feature>
<reference evidence="3" key="1">
    <citation type="journal article" date="2021" name="Genome Biol. Evol.">
        <title>The assembled and annotated genome of the fairy-ring fungus Marasmius oreades.</title>
        <authorList>
            <person name="Hiltunen M."/>
            <person name="Ament-Velasquez S.L."/>
            <person name="Johannesson H."/>
        </authorList>
    </citation>
    <scope>NUCLEOTIDE SEQUENCE</scope>
    <source>
        <strain evidence="3">03SP1</strain>
    </source>
</reference>
<accession>A0A9P7UXH6</accession>
<feature type="compositionally biased region" description="Polar residues" evidence="2">
    <location>
        <begin position="620"/>
        <end position="645"/>
    </location>
</feature>
<dbReference type="OrthoDB" id="3069722at2759"/>
<feature type="region of interest" description="Disordered" evidence="2">
    <location>
        <begin position="1"/>
        <end position="80"/>
    </location>
</feature>
<evidence type="ECO:0000256" key="1">
    <source>
        <dbReference type="SAM" id="Coils"/>
    </source>
</evidence>
<feature type="compositionally biased region" description="Basic and acidic residues" evidence="2">
    <location>
        <begin position="526"/>
        <end position="537"/>
    </location>
</feature>
<keyword evidence="1" id="KW-0175">Coiled coil</keyword>